<proteinExistence type="predicted"/>
<dbReference type="PaxDb" id="3635-A0A1U8NCZ4"/>
<reference evidence="2" key="2">
    <citation type="submission" date="2025-08" db="UniProtKB">
        <authorList>
            <consortium name="RefSeq"/>
        </authorList>
    </citation>
    <scope>IDENTIFICATION</scope>
</reference>
<name>A0A1U8NCZ4_GOSHI</name>
<dbReference type="RefSeq" id="XP_016736881.1">
    <property type="nucleotide sequence ID" value="XM_016881392.2"/>
</dbReference>
<protein>
    <submittedName>
        <fullName evidence="2">Uncharacterized protein</fullName>
    </submittedName>
</protein>
<dbReference type="GeneID" id="107946901"/>
<dbReference type="AlphaFoldDB" id="A0A1U8NCZ4"/>
<organism evidence="1 2">
    <name type="scientific">Gossypium hirsutum</name>
    <name type="common">Upland cotton</name>
    <name type="synonym">Gossypium mexicanum</name>
    <dbReference type="NCBI Taxonomy" id="3635"/>
    <lineage>
        <taxon>Eukaryota</taxon>
        <taxon>Viridiplantae</taxon>
        <taxon>Streptophyta</taxon>
        <taxon>Embryophyta</taxon>
        <taxon>Tracheophyta</taxon>
        <taxon>Spermatophyta</taxon>
        <taxon>Magnoliopsida</taxon>
        <taxon>eudicotyledons</taxon>
        <taxon>Gunneridae</taxon>
        <taxon>Pentapetalae</taxon>
        <taxon>rosids</taxon>
        <taxon>malvids</taxon>
        <taxon>Malvales</taxon>
        <taxon>Malvaceae</taxon>
        <taxon>Malvoideae</taxon>
        <taxon>Gossypium</taxon>
    </lineage>
</organism>
<reference evidence="1" key="1">
    <citation type="journal article" date="2020" name="Nat. Genet.">
        <title>Genomic diversifications of five Gossypium allopolyploid species and their impact on cotton improvement.</title>
        <authorList>
            <person name="Chen Z.J."/>
            <person name="Sreedasyam A."/>
            <person name="Ando A."/>
            <person name="Song Q."/>
            <person name="De Santiago L.M."/>
            <person name="Hulse-Kemp A.M."/>
            <person name="Ding M."/>
            <person name="Ye W."/>
            <person name="Kirkbride R.C."/>
            <person name="Jenkins J."/>
            <person name="Plott C."/>
            <person name="Lovell J."/>
            <person name="Lin Y.M."/>
            <person name="Vaughn R."/>
            <person name="Liu B."/>
            <person name="Simpson S."/>
            <person name="Scheffler B.E."/>
            <person name="Wen L."/>
            <person name="Saski C.A."/>
            <person name="Grover C.E."/>
            <person name="Hu G."/>
            <person name="Conover J.L."/>
            <person name="Carlson J.W."/>
            <person name="Shu S."/>
            <person name="Boston L.B."/>
            <person name="Williams M."/>
            <person name="Peterson D.G."/>
            <person name="McGee K."/>
            <person name="Jones D.C."/>
            <person name="Wendel J.F."/>
            <person name="Stelly D.M."/>
            <person name="Grimwood J."/>
            <person name="Schmutz J."/>
        </authorList>
    </citation>
    <scope>NUCLEOTIDE SEQUENCE [LARGE SCALE GENOMIC DNA]</scope>
    <source>
        <strain evidence="1">cv. TM-1</strain>
    </source>
</reference>
<keyword evidence="1" id="KW-1185">Reference proteome</keyword>
<gene>
    <name evidence="2" type="primary">LOC107946901</name>
</gene>
<sequence length="106" mass="11717">MLSAHSFRVSFSMSPPTMKLLEPRNQFAASRSLLRLQFQRSKEEPVANLQSTGSAGMCTGVWAWRTETVLARGVAAGRYGGRAWGVAWLRRRGKGDVLGFCPVLVF</sequence>
<dbReference type="KEGG" id="ghi:107946901"/>
<dbReference type="Proteomes" id="UP000818029">
    <property type="component" value="Chromosome A12"/>
</dbReference>
<evidence type="ECO:0000313" key="2">
    <source>
        <dbReference type="RefSeq" id="XP_016736881.1"/>
    </source>
</evidence>
<accession>A0A1U8NCZ4</accession>
<evidence type="ECO:0000313" key="1">
    <source>
        <dbReference type="Proteomes" id="UP000818029"/>
    </source>
</evidence>